<accession>A0A8T3CBC2</accession>
<reference evidence="1" key="1">
    <citation type="journal article" date="2022" name="Front. Genet.">
        <title>Chromosome-Scale Assembly of the Dendrobium nobile Genome Provides Insights Into the Molecular Mechanism of the Biosynthesis of the Medicinal Active Ingredient of Dendrobium.</title>
        <authorList>
            <person name="Xu Q."/>
            <person name="Niu S.-C."/>
            <person name="Li K.-L."/>
            <person name="Zheng P.-J."/>
            <person name="Zhang X.-J."/>
            <person name="Jia Y."/>
            <person name="Liu Y."/>
            <person name="Niu Y.-X."/>
            <person name="Yu L.-H."/>
            <person name="Chen D.-F."/>
            <person name="Zhang G.-Q."/>
        </authorList>
    </citation>
    <scope>NUCLEOTIDE SEQUENCE</scope>
    <source>
        <tissue evidence="1">Leaf</tissue>
    </source>
</reference>
<name>A0A8T3CBC2_DENNO</name>
<protein>
    <submittedName>
        <fullName evidence="1">Uncharacterized protein</fullName>
    </submittedName>
</protein>
<evidence type="ECO:0000313" key="2">
    <source>
        <dbReference type="Proteomes" id="UP000829196"/>
    </source>
</evidence>
<dbReference type="EMBL" id="JAGYWB010000002">
    <property type="protein sequence ID" value="KAI0529539.1"/>
    <property type="molecule type" value="Genomic_DNA"/>
</dbReference>
<comment type="caution">
    <text evidence="1">The sequence shown here is derived from an EMBL/GenBank/DDBJ whole genome shotgun (WGS) entry which is preliminary data.</text>
</comment>
<proteinExistence type="predicted"/>
<keyword evidence="2" id="KW-1185">Reference proteome</keyword>
<sequence>MLLVTPVLGSALYRSVQRLDVANQKELNIVIDSARPKLLTGSSESFSALAASLEAMAPTPLAARLIILCGWRPIRMSHVTPLLCTAAQHCLILLAWLHLIRL</sequence>
<organism evidence="1 2">
    <name type="scientific">Dendrobium nobile</name>
    <name type="common">Orchid</name>
    <dbReference type="NCBI Taxonomy" id="94219"/>
    <lineage>
        <taxon>Eukaryota</taxon>
        <taxon>Viridiplantae</taxon>
        <taxon>Streptophyta</taxon>
        <taxon>Embryophyta</taxon>
        <taxon>Tracheophyta</taxon>
        <taxon>Spermatophyta</taxon>
        <taxon>Magnoliopsida</taxon>
        <taxon>Liliopsida</taxon>
        <taxon>Asparagales</taxon>
        <taxon>Orchidaceae</taxon>
        <taxon>Epidendroideae</taxon>
        <taxon>Malaxideae</taxon>
        <taxon>Dendrobiinae</taxon>
        <taxon>Dendrobium</taxon>
    </lineage>
</organism>
<gene>
    <name evidence="1" type="ORF">KFK09_002091</name>
</gene>
<dbReference type="AlphaFoldDB" id="A0A8T3CBC2"/>
<evidence type="ECO:0000313" key="1">
    <source>
        <dbReference type="EMBL" id="KAI0529539.1"/>
    </source>
</evidence>
<dbReference type="Proteomes" id="UP000829196">
    <property type="component" value="Unassembled WGS sequence"/>
</dbReference>